<gene>
    <name evidence="4" type="ORF">DES36_11951</name>
</gene>
<feature type="domain" description="N-terminal" evidence="2">
    <location>
        <begin position="28"/>
        <end position="140"/>
    </location>
</feature>
<dbReference type="Pfam" id="PF14191">
    <property type="entry name" value="YodL"/>
    <property type="match status" value="1"/>
</dbReference>
<dbReference type="Pfam" id="PF08401">
    <property type="entry name" value="ArdcN"/>
    <property type="match status" value="1"/>
</dbReference>
<proteinExistence type="predicted"/>
<accession>A0A366HYX4</accession>
<dbReference type="RefSeq" id="WP_170128298.1">
    <property type="nucleotide sequence ID" value="NZ_QNRX01000019.1"/>
</dbReference>
<reference evidence="4 5" key="1">
    <citation type="submission" date="2018-06" db="EMBL/GenBank/DDBJ databases">
        <title>Genomic Encyclopedia of Type Strains, Phase IV (KMG-IV): sequencing the most valuable type-strain genomes for metagenomic binning, comparative biology and taxonomic classification.</title>
        <authorList>
            <person name="Goeker M."/>
        </authorList>
    </citation>
    <scope>NUCLEOTIDE SEQUENCE [LARGE SCALE GENOMIC DNA]</scope>
    <source>
        <strain evidence="4 5">DSM 22112</strain>
    </source>
</reference>
<organism evidence="4 5">
    <name type="scientific">Alkalibaculum bacchi</name>
    <dbReference type="NCBI Taxonomy" id="645887"/>
    <lineage>
        <taxon>Bacteria</taxon>
        <taxon>Bacillati</taxon>
        <taxon>Bacillota</taxon>
        <taxon>Clostridia</taxon>
        <taxon>Eubacteriales</taxon>
        <taxon>Eubacteriaceae</taxon>
        <taxon>Alkalibaculum</taxon>
    </lineage>
</organism>
<protein>
    <submittedName>
        <fullName evidence="4">Uncharacterized protein DUF955</fullName>
    </submittedName>
</protein>
<dbReference type="Gene3D" id="1.10.10.2910">
    <property type="match status" value="1"/>
</dbReference>
<dbReference type="AlphaFoldDB" id="A0A366HYX4"/>
<feature type="domain" description="YodL-like" evidence="3">
    <location>
        <begin position="345"/>
        <end position="445"/>
    </location>
</feature>
<dbReference type="InterPro" id="IPR025923">
    <property type="entry name" value="YodL-like_dom"/>
</dbReference>
<evidence type="ECO:0000259" key="2">
    <source>
        <dbReference type="Pfam" id="PF08401"/>
    </source>
</evidence>
<dbReference type="GO" id="GO:0003697">
    <property type="term" value="F:single-stranded DNA binding"/>
    <property type="evidence" value="ECO:0007669"/>
    <property type="project" value="InterPro"/>
</dbReference>
<dbReference type="Proteomes" id="UP000253490">
    <property type="component" value="Unassembled WGS sequence"/>
</dbReference>
<dbReference type="EMBL" id="QNRX01000019">
    <property type="protein sequence ID" value="RBP59326.1"/>
    <property type="molecule type" value="Genomic_DNA"/>
</dbReference>
<evidence type="ECO:0000313" key="5">
    <source>
        <dbReference type="Proteomes" id="UP000253490"/>
    </source>
</evidence>
<feature type="domain" description="IrrE N-terminal-like" evidence="1">
    <location>
        <begin position="214"/>
        <end position="265"/>
    </location>
</feature>
<evidence type="ECO:0000259" key="1">
    <source>
        <dbReference type="Pfam" id="PF06114"/>
    </source>
</evidence>
<evidence type="ECO:0000259" key="3">
    <source>
        <dbReference type="Pfam" id="PF14191"/>
    </source>
</evidence>
<keyword evidence="5" id="KW-1185">Reference proteome</keyword>
<dbReference type="InterPro" id="IPR013610">
    <property type="entry name" value="ArdC_N"/>
</dbReference>
<dbReference type="Pfam" id="PF06114">
    <property type="entry name" value="Peptidase_M78"/>
    <property type="match status" value="1"/>
</dbReference>
<evidence type="ECO:0000313" key="4">
    <source>
        <dbReference type="EMBL" id="RBP59326.1"/>
    </source>
</evidence>
<dbReference type="InterPro" id="IPR010359">
    <property type="entry name" value="IrrE_HExxH"/>
</dbReference>
<sequence>MANKKYSRKTSEERLAEIKELSMLAVEQMEKYQNSPKELLEYAEFMSRFYNYSLNNQQLIQNQFDGAIAVASYKDWKEKGYSVTKGEKGIKILTYTPVTLFKDKEGNEKSITEATEEEKELIKNKILTSRKIPCFKVGHVFDVSQTNARLEDLPKIFPNRQYDFKIEGENNIEYLKKGIKAVSCELNIDIRDMKESRFGFSELGAAKGAFIQSINSSEKEIVLNSRNTETQNIATAIHELAHARLHNNSLDNAANSKPTKEFQAELTSFIVCKHYGMDTSEKAIPYISQWTKNGIKLEEKQKAMEEVHRTCKEFISTIDNIIQKEQERDQNMEKTKTIDMTEKKLSIYQLKPGENNRDRRWISYDQLLRQGENPEIENYKNIGNYHLYCSESNHSQILEEIYTTFNIDKPSDFNGHSLSVSDIIVIEDNGKVTASYVDDIGFVNCPEFKKQHQEIVKNLKQDKDKGKEIDNPDKTEAKKKAQMMYKNRMFER</sequence>
<name>A0A366HYX4_9FIRM</name>
<comment type="caution">
    <text evidence="4">The sequence shown here is derived from an EMBL/GenBank/DDBJ whole genome shotgun (WGS) entry which is preliminary data.</text>
</comment>